<reference evidence="13" key="2">
    <citation type="journal article" date="2015" name="Eukaryot. Cell">
        <title>Asexual propagation of a virulent clone complex in a human and feline outbreak of sporotrichosis.</title>
        <authorList>
            <person name="Teixeira Mde M."/>
            <person name="Rodrigues A.M."/>
            <person name="Tsui C.K."/>
            <person name="de Almeida L.G."/>
            <person name="Van Diepeningen A.D."/>
            <person name="van den Ende B.G."/>
            <person name="Fernandes G.F."/>
            <person name="Kano R."/>
            <person name="Hamelin R.C."/>
            <person name="Lopes-Bezerra L.M."/>
            <person name="Vasconcelos A.T."/>
            <person name="de Hoog S."/>
            <person name="de Camargo Z.P."/>
            <person name="Felipe M.S."/>
        </authorList>
    </citation>
    <scope>NUCLEOTIDE SEQUENCE [LARGE SCALE GENOMIC DNA]</scope>
    <source>
        <strain evidence="13">1099-18</strain>
    </source>
</reference>
<dbReference type="PANTHER" id="PTHR30540:SF83">
    <property type="entry name" value="K+ POTASSIUM TRANSPORTER"/>
    <property type="match status" value="1"/>
</dbReference>
<comment type="subcellular location">
    <subcellularLocation>
        <location evidence="1">Membrane</location>
        <topology evidence="1">Multi-pass membrane protein</topology>
    </subcellularLocation>
</comment>
<dbReference type="KEGG" id="ssck:SPSK_01472"/>
<reference evidence="13" key="1">
    <citation type="journal article" date="2014" name="BMC Genomics">
        <title>Comparative genomics of the major fungal agents of human and animal Sporotrichosis: Sporothrix schenckii and Sporothrix brasiliensis.</title>
        <authorList>
            <person name="Teixeira M.M."/>
            <person name="de Almeida L.G."/>
            <person name="Kubitschek-Barreira P."/>
            <person name="Alves F.L."/>
            <person name="Kioshima E.S."/>
            <person name="Abadio A.K."/>
            <person name="Fernandes L."/>
            <person name="Derengowski L.S."/>
            <person name="Ferreira K.S."/>
            <person name="Souza R.C."/>
            <person name="Ruiz J.C."/>
            <person name="de Andrade N.C."/>
            <person name="Paes H.C."/>
            <person name="Nicola A.M."/>
            <person name="Albuquerque P."/>
            <person name="Gerber A.L."/>
            <person name="Martins V.P."/>
            <person name="Peconick L.D."/>
            <person name="Neto A.V."/>
            <person name="Chaucanez C.B."/>
            <person name="Silva P.A."/>
            <person name="Cunha O.L."/>
            <person name="de Oliveira F.F."/>
            <person name="dos Santos T.C."/>
            <person name="Barros A.L."/>
            <person name="Soares M.A."/>
            <person name="de Oliveira L.M."/>
            <person name="Marini M.M."/>
            <person name="Villalobos-Duno H."/>
            <person name="Cunha M.M."/>
            <person name="de Hoog S."/>
            <person name="da Silveira J.F."/>
            <person name="Henrissat B."/>
            <person name="Nino-Vega G.A."/>
            <person name="Cisalpino P.S."/>
            <person name="Mora-Montes H.M."/>
            <person name="Almeida S.R."/>
            <person name="Stajich J.E."/>
            <person name="Lopes-Bezerra L.M."/>
            <person name="Vasconcelos A.T."/>
            <person name="Felipe M.S."/>
        </authorList>
    </citation>
    <scope>NUCLEOTIDE SEQUENCE [LARGE SCALE GENOMIC DNA]</scope>
    <source>
        <strain evidence="13">1099-18</strain>
    </source>
</reference>
<evidence type="ECO:0000256" key="5">
    <source>
        <dbReference type="ARBA" id="ARBA00022958"/>
    </source>
</evidence>
<evidence type="ECO:0000256" key="9">
    <source>
        <dbReference type="SAM" id="MobiDB-lite"/>
    </source>
</evidence>
<dbReference type="Pfam" id="PF02705">
    <property type="entry name" value="K_trans"/>
    <property type="match status" value="2"/>
</dbReference>
<feature type="region of interest" description="Disordered" evidence="9">
    <location>
        <begin position="719"/>
        <end position="738"/>
    </location>
</feature>
<evidence type="ECO:0000256" key="1">
    <source>
        <dbReference type="ARBA" id="ARBA00004141"/>
    </source>
</evidence>
<keyword evidence="3" id="KW-0633">Potassium transport</keyword>
<feature type="transmembrane region" description="Helical" evidence="10">
    <location>
        <begin position="236"/>
        <end position="256"/>
    </location>
</feature>
<evidence type="ECO:0000256" key="7">
    <source>
        <dbReference type="ARBA" id="ARBA00023065"/>
    </source>
</evidence>
<feature type="transmembrane region" description="Helical" evidence="10">
    <location>
        <begin position="102"/>
        <end position="122"/>
    </location>
</feature>
<evidence type="ECO:0000259" key="12">
    <source>
        <dbReference type="Pfam" id="PF22776"/>
    </source>
</evidence>
<dbReference type="GO" id="GO:0015079">
    <property type="term" value="F:potassium ion transmembrane transporter activity"/>
    <property type="evidence" value="ECO:0007669"/>
    <property type="project" value="InterPro"/>
</dbReference>
<comment type="caution">
    <text evidence="13">The sequence shown here is derived from an EMBL/GenBank/DDBJ whole genome shotgun (WGS) entry which is preliminary data.</text>
</comment>
<feature type="compositionally biased region" description="Basic and acidic residues" evidence="9">
    <location>
        <begin position="719"/>
        <end position="733"/>
    </location>
</feature>
<keyword evidence="5" id="KW-0630">Potassium</keyword>
<evidence type="ECO:0000256" key="6">
    <source>
        <dbReference type="ARBA" id="ARBA00022989"/>
    </source>
</evidence>
<accession>A0A0F2MCQ2</accession>
<dbReference type="VEuPathDB" id="FungiDB:SPSK_01472"/>
<evidence type="ECO:0000256" key="10">
    <source>
        <dbReference type="SAM" id="Phobius"/>
    </source>
</evidence>
<feature type="transmembrane region" description="Helical" evidence="10">
    <location>
        <begin position="282"/>
        <end position="301"/>
    </location>
</feature>
<feature type="transmembrane region" description="Helical" evidence="10">
    <location>
        <begin position="390"/>
        <end position="416"/>
    </location>
</feature>
<evidence type="ECO:0000256" key="8">
    <source>
        <dbReference type="ARBA" id="ARBA00023136"/>
    </source>
</evidence>
<keyword evidence="6 10" id="KW-1133">Transmembrane helix</keyword>
<dbReference type="Pfam" id="PF22776">
    <property type="entry name" value="K_trans_C"/>
    <property type="match status" value="1"/>
</dbReference>
<dbReference type="Proteomes" id="UP000033710">
    <property type="component" value="Unassembled WGS sequence"/>
</dbReference>
<dbReference type="PANTHER" id="PTHR30540">
    <property type="entry name" value="OSMOTIC STRESS POTASSIUM TRANSPORTER"/>
    <property type="match status" value="1"/>
</dbReference>
<evidence type="ECO:0000256" key="2">
    <source>
        <dbReference type="ARBA" id="ARBA00022448"/>
    </source>
</evidence>
<feature type="transmembrane region" description="Helical" evidence="10">
    <location>
        <begin position="496"/>
        <end position="516"/>
    </location>
</feature>
<dbReference type="InterPro" id="IPR003855">
    <property type="entry name" value="K+_transporter"/>
</dbReference>
<feature type="domain" description="K+ potassium transporter integral membrane" evidence="11">
    <location>
        <begin position="65"/>
        <end position="365"/>
    </location>
</feature>
<dbReference type="OrthoDB" id="504708at2759"/>
<dbReference type="RefSeq" id="XP_016590129.1">
    <property type="nucleotide sequence ID" value="XM_016728384.1"/>
</dbReference>
<dbReference type="GO" id="GO:0016020">
    <property type="term" value="C:membrane"/>
    <property type="evidence" value="ECO:0007669"/>
    <property type="project" value="UniProtKB-SubCell"/>
</dbReference>
<proteinExistence type="predicted"/>
<dbReference type="GeneID" id="27663661"/>
<evidence type="ECO:0000313" key="13">
    <source>
        <dbReference type="EMBL" id="KJR87453.1"/>
    </source>
</evidence>
<dbReference type="InterPro" id="IPR053951">
    <property type="entry name" value="K_trans_N"/>
</dbReference>
<evidence type="ECO:0000259" key="11">
    <source>
        <dbReference type="Pfam" id="PF02705"/>
    </source>
</evidence>
<keyword evidence="2" id="KW-0813">Transport</keyword>
<feature type="transmembrane region" description="Helical" evidence="10">
    <location>
        <begin position="522"/>
        <end position="543"/>
    </location>
</feature>
<evidence type="ECO:0000256" key="4">
    <source>
        <dbReference type="ARBA" id="ARBA00022692"/>
    </source>
</evidence>
<feature type="transmembrane region" description="Helical" evidence="10">
    <location>
        <begin position="167"/>
        <end position="185"/>
    </location>
</feature>
<dbReference type="AlphaFoldDB" id="A0A0F2MCQ2"/>
<feature type="transmembrane region" description="Helical" evidence="10">
    <location>
        <begin position="313"/>
        <end position="335"/>
    </location>
</feature>
<keyword evidence="8 10" id="KW-0472">Membrane</keyword>
<dbReference type="InterPro" id="IPR053952">
    <property type="entry name" value="K_trans_C"/>
</dbReference>
<name>A0A0F2MCQ2_SPOSC</name>
<evidence type="ECO:0000256" key="3">
    <source>
        <dbReference type="ARBA" id="ARBA00022538"/>
    </source>
</evidence>
<feature type="transmembrane region" description="Helical" evidence="10">
    <location>
        <begin position="466"/>
        <end position="489"/>
    </location>
</feature>
<gene>
    <name evidence="13" type="ORF">SPSK_01472</name>
</gene>
<protein>
    <submittedName>
        <fullName evidence="13">KUP system potassium uptake protein</fullName>
    </submittedName>
</protein>
<feature type="domain" description="K+ potassium transporter integral membrane" evidence="11">
    <location>
        <begin position="387"/>
        <end position="557"/>
    </location>
</feature>
<sequence>MASTDSGPSGSSLPDKAAVLQAESDAVDKLDDDDAAAAELGKFDGDLGHSRKQTFSGFVLLWLGFQSCGVIYGDIGTSPLYVFSSTFSAQPSWDDLVGALSIVLWSLTLIVSVKYVCIVLAADDDGQGGTFALYSLLARYRYRTGDMRPGARGLRRFLEGSVACQRLLQLAGVLGVSMVMADGVLTPAQSVLGAIQGLTVVRPDLGTPAIVGITCAILVVLFLLQPLGTARLGSAFAPIVVVWLLFNLASGVYNLAVHDHTVLKAFSPHYAFLYLARNGTDGWRSLGGLLLAFTGVEALFADLAAFGRRAIQLSWLCLAFPCLLFAYAGQAAFIAQDATGTAFTPLTLVQTNPFYNTVPPGTFYFRYVPSHRPPPPTTASLSHISPPPSMVIAILAAVVASQAMVTSTFQLLVQVMRLSYFPHVKVVHTSRRFHDQVYVPLANWLLMVGTVVVTAVYNNTTSLGNAYGVCVIFVTFLTTCMLALVAMLIWRLPVYVVLPVFLLFALLDGTYLSAVLTKVPAGAWFTLLLALVLSSVFVLWRFGKEAQWAAEARHQAALAAPPASAAPSPTSTPTSVVPGLGIFFDKLGDPARPPPCFTHFVLKFAARPAVILFFHMRPLDVPVVTAPDERFVVARHRLPSLARSNAYLVVLRHGYAEEPLHPGIAHDLVAQVDGFLARSLARTPPANVPRVEQERAALRAASATQIVYLLGKEAMRVGRRSADGDKEKDKDTNRGTGKSTWRQRLNVWLPCRRLLLELFLWIRENSRTKLAAFDMEIDKMVEVGYLTEL</sequence>
<keyword evidence="4 10" id="KW-0812">Transmembrane</keyword>
<organism evidence="13">
    <name type="scientific">Sporothrix schenckii 1099-18</name>
    <dbReference type="NCBI Taxonomy" id="1397361"/>
    <lineage>
        <taxon>Eukaryota</taxon>
        <taxon>Fungi</taxon>
        <taxon>Dikarya</taxon>
        <taxon>Ascomycota</taxon>
        <taxon>Pezizomycotina</taxon>
        <taxon>Sordariomycetes</taxon>
        <taxon>Sordariomycetidae</taxon>
        <taxon>Ophiostomatales</taxon>
        <taxon>Ophiostomataceae</taxon>
        <taxon>Sporothrix</taxon>
    </lineage>
</organism>
<dbReference type="NCBIfam" id="TIGR00794">
    <property type="entry name" value="kup"/>
    <property type="match status" value="1"/>
</dbReference>
<dbReference type="EMBL" id="AXCR01000005">
    <property type="protein sequence ID" value="KJR87453.1"/>
    <property type="molecule type" value="Genomic_DNA"/>
</dbReference>
<feature type="transmembrane region" description="Helical" evidence="10">
    <location>
        <begin position="205"/>
        <end position="224"/>
    </location>
</feature>
<keyword evidence="7" id="KW-0406">Ion transport</keyword>
<feature type="domain" description="K+ potassium transporter C-terminal" evidence="12">
    <location>
        <begin position="578"/>
        <end position="787"/>
    </location>
</feature>
<feature type="transmembrane region" description="Helical" evidence="10">
    <location>
        <begin position="59"/>
        <end position="82"/>
    </location>
</feature>
<feature type="transmembrane region" description="Helical" evidence="10">
    <location>
        <begin position="437"/>
        <end position="460"/>
    </location>
</feature>